<protein>
    <submittedName>
        <fullName evidence="1">Uncharacterized protein</fullName>
    </submittedName>
</protein>
<sequence length="77" mass="8563">MTEVVLAPKLPDEEVSCPNLWGSPPVKLQALVAGNLPCNYQMQKPELKELPNPEYILHIPRCSRAANNRVLKEVGTL</sequence>
<comment type="caution">
    <text evidence="1">The sequence shown here is derived from an EMBL/GenBank/DDBJ whole genome shotgun (WGS) entry which is preliminary data.</text>
</comment>
<reference evidence="1 2" key="1">
    <citation type="submission" date="2016-02" db="EMBL/GenBank/DDBJ databases">
        <title>Band-tailed pigeon sequencing and assembly.</title>
        <authorList>
            <person name="Soares A.E."/>
            <person name="Novak B.J."/>
            <person name="Rice E.S."/>
            <person name="O'Connell B."/>
            <person name="Chang D."/>
            <person name="Weber S."/>
            <person name="Shapiro B."/>
        </authorList>
    </citation>
    <scope>NUCLEOTIDE SEQUENCE [LARGE SCALE GENOMIC DNA]</scope>
    <source>
        <strain evidence="1">BTP2013</strain>
        <tissue evidence="1">Blood</tissue>
    </source>
</reference>
<dbReference type="Proteomes" id="UP000190648">
    <property type="component" value="Unassembled WGS sequence"/>
</dbReference>
<dbReference type="AlphaFoldDB" id="A0A1V4K3Y9"/>
<dbReference type="EMBL" id="LSYS01004732">
    <property type="protein sequence ID" value="OPJ79190.1"/>
    <property type="molecule type" value="Genomic_DNA"/>
</dbReference>
<gene>
    <name evidence="1" type="ORF">AV530_005096</name>
</gene>
<evidence type="ECO:0000313" key="2">
    <source>
        <dbReference type="Proteomes" id="UP000190648"/>
    </source>
</evidence>
<keyword evidence="2" id="KW-1185">Reference proteome</keyword>
<organism evidence="1 2">
    <name type="scientific">Patagioenas fasciata monilis</name>
    <dbReference type="NCBI Taxonomy" id="372326"/>
    <lineage>
        <taxon>Eukaryota</taxon>
        <taxon>Metazoa</taxon>
        <taxon>Chordata</taxon>
        <taxon>Craniata</taxon>
        <taxon>Vertebrata</taxon>
        <taxon>Euteleostomi</taxon>
        <taxon>Archelosauria</taxon>
        <taxon>Archosauria</taxon>
        <taxon>Dinosauria</taxon>
        <taxon>Saurischia</taxon>
        <taxon>Theropoda</taxon>
        <taxon>Coelurosauria</taxon>
        <taxon>Aves</taxon>
        <taxon>Neognathae</taxon>
        <taxon>Neoaves</taxon>
        <taxon>Columbimorphae</taxon>
        <taxon>Columbiformes</taxon>
        <taxon>Columbidae</taxon>
        <taxon>Patagioenas</taxon>
    </lineage>
</organism>
<name>A0A1V4K3Y9_PATFA</name>
<accession>A0A1V4K3Y9</accession>
<proteinExistence type="predicted"/>
<evidence type="ECO:0000313" key="1">
    <source>
        <dbReference type="EMBL" id="OPJ79190.1"/>
    </source>
</evidence>